<evidence type="ECO:0000313" key="1">
    <source>
        <dbReference type="EMBL" id="AUN95188.1"/>
    </source>
</evidence>
<reference evidence="1 2" key="1">
    <citation type="submission" date="2018-01" db="EMBL/GenBank/DDBJ databases">
        <authorList>
            <person name="Fu G.-Y."/>
        </authorList>
    </citation>
    <scope>NUCLEOTIDE SEQUENCE [LARGE SCALE GENOMIC DNA]</scope>
    <source>
        <strain evidence="1 2">SY39</strain>
    </source>
</reference>
<sequence>MECTQTQASSALARIGDPWPLEFRRMPQHRAAAQRRAAEAFIAHRFAVRHGARVRRFMPELFGLCEACGRLHAAVGLRVAGDDALFLERYLDQPVEAGIERACGLRPARSRIVEVGNLAACEQANARLLIVALTHFLIVEGFEWVVFTATAELANSFGRLSLAPHVLGAADAARMGDERDDWGSYYDGRPQVMAGSVRAGYDVLCARGMFSRLGHSPQSILAGGCHAAVA</sequence>
<dbReference type="Pfam" id="PF12261">
    <property type="entry name" value="T_hemolysin"/>
    <property type="match status" value="1"/>
</dbReference>
<dbReference type="EMBL" id="CP025682">
    <property type="protein sequence ID" value="AUN95188.1"/>
    <property type="molecule type" value="Genomic_DNA"/>
</dbReference>
<gene>
    <name evidence="1" type="ORF">C0099_09750</name>
</gene>
<proteinExistence type="predicted"/>
<name>A0A2I6S7G1_9RHOO</name>
<dbReference type="RefSeq" id="WP_102247254.1">
    <property type="nucleotide sequence ID" value="NZ_CP025682.1"/>
</dbReference>
<dbReference type="AlphaFoldDB" id="A0A2I6S7G1"/>
<organism evidence="1 2">
    <name type="scientific">Pseudazoarcus pumilus</name>
    <dbReference type="NCBI Taxonomy" id="2067960"/>
    <lineage>
        <taxon>Bacteria</taxon>
        <taxon>Pseudomonadati</taxon>
        <taxon>Pseudomonadota</taxon>
        <taxon>Betaproteobacteria</taxon>
        <taxon>Rhodocyclales</taxon>
        <taxon>Zoogloeaceae</taxon>
        <taxon>Pseudazoarcus</taxon>
    </lineage>
</organism>
<accession>A0A2I6S7G1</accession>
<keyword evidence="2" id="KW-1185">Reference proteome</keyword>
<dbReference type="Proteomes" id="UP000242205">
    <property type="component" value="Chromosome"/>
</dbReference>
<dbReference type="InterPro" id="IPR022050">
    <property type="entry name" value="T_hemolysin"/>
</dbReference>
<dbReference type="KEGG" id="atw:C0099_09750"/>
<protein>
    <submittedName>
        <fullName evidence="1">Thermostable hemolysin</fullName>
    </submittedName>
</protein>
<evidence type="ECO:0000313" key="2">
    <source>
        <dbReference type="Proteomes" id="UP000242205"/>
    </source>
</evidence>
<dbReference type="OrthoDB" id="7432757at2"/>